<dbReference type="SMART" id="SM00856">
    <property type="entry name" value="PMEI"/>
    <property type="match status" value="1"/>
</dbReference>
<organism evidence="2 3">
    <name type="scientific">Vitis vinifera</name>
    <name type="common">Grape</name>
    <dbReference type="NCBI Taxonomy" id="29760"/>
    <lineage>
        <taxon>Eukaryota</taxon>
        <taxon>Viridiplantae</taxon>
        <taxon>Streptophyta</taxon>
        <taxon>Embryophyta</taxon>
        <taxon>Tracheophyta</taxon>
        <taxon>Spermatophyta</taxon>
        <taxon>Magnoliopsida</taxon>
        <taxon>eudicotyledons</taxon>
        <taxon>Gunneridae</taxon>
        <taxon>Pentapetalae</taxon>
        <taxon>rosids</taxon>
        <taxon>Vitales</taxon>
        <taxon>Vitaceae</taxon>
        <taxon>Viteae</taxon>
        <taxon>Vitis</taxon>
    </lineage>
</organism>
<dbReference type="InterPro" id="IPR006501">
    <property type="entry name" value="Pectinesterase_inhib_dom"/>
</dbReference>
<evidence type="ECO:0000259" key="1">
    <source>
        <dbReference type="SMART" id="SM00856"/>
    </source>
</evidence>
<dbReference type="PANTHER" id="PTHR31890:SF9">
    <property type="entry name" value="PLANT INVERTASE_PECTIN METHYLESTERASE INHIBITOR SUPERFAMILY PROTEIN"/>
    <property type="match status" value="1"/>
</dbReference>
<dbReference type="EMBL" id="CP126665">
    <property type="protein sequence ID" value="WKA10918.1"/>
    <property type="molecule type" value="Genomic_DNA"/>
</dbReference>
<reference evidence="2 3" key="1">
    <citation type="journal article" date="2023" name="Hortic Res">
        <title>The complete reference genome for grapevine (Vitis vinifera L.) genetics and breeding.</title>
        <authorList>
            <person name="Shi X."/>
            <person name="Cao S."/>
            <person name="Wang X."/>
            <person name="Huang S."/>
            <person name="Wang Y."/>
            <person name="Liu Z."/>
            <person name="Liu W."/>
            <person name="Leng X."/>
            <person name="Peng Y."/>
            <person name="Wang N."/>
            <person name="Wang Y."/>
            <person name="Ma Z."/>
            <person name="Xu X."/>
            <person name="Zhang F."/>
            <person name="Xue H."/>
            <person name="Zhong H."/>
            <person name="Wang Y."/>
            <person name="Zhang K."/>
            <person name="Velt A."/>
            <person name="Avia K."/>
            <person name="Holtgrawe D."/>
            <person name="Grimplet J."/>
            <person name="Matus J.T."/>
            <person name="Ware D."/>
            <person name="Wu X."/>
            <person name="Wang H."/>
            <person name="Liu C."/>
            <person name="Fang Y."/>
            <person name="Rustenholz C."/>
            <person name="Cheng Z."/>
            <person name="Xiao H."/>
            <person name="Zhou Y."/>
        </authorList>
    </citation>
    <scope>NUCLEOTIDE SEQUENCE [LARGE SCALE GENOMIC DNA]</scope>
    <source>
        <strain evidence="3">cv. Pinot noir / PN40024</strain>
        <tissue evidence="2">Leaf</tissue>
    </source>
</reference>
<dbReference type="Proteomes" id="UP001227230">
    <property type="component" value="Chromosome 18"/>
</dbReference>
<dbReference type="InterPro" id="IPR034088">
    <property type="entry name" value="Pla_a_1-like"/>
</dbReference>
<protein>
    <recommendedName>
        <fullName evidence="1">Pectinesterase inhibitor domain-containing protein</fullName>
    </recommendedName>
</protein>
<gene>
    <name evidence="2" type="ORF">VitviT2T_028463</name>
</gene>
<dbReference type="CDD" id="cd15795">
    <property type="entry name" value="PMEI-Pla_a_1_like"/>
    <property type="match status" value="1"/>
</dbReference>
<proteinExistence type="predicted"/>
<dbReference type="PANTHER" id="PTHR31890">
    <property type="entry name" value="PLANT INVERTASE/PECTIN METHYLESTERASE INHIBITOR SUPERFAMILY PROTEIN"/>
    <property type="match status" value="1"/>
</dbReference>
<dbReference type="SUPFAM" id="SSF101148">
    <property type="entry name" value="Plant invertase/pectin methylesterase inhibitor"/>
    <property type="match status" value="1"/>
</dbReference>
<dbReference type="NCBIfam" id="TIGR01614">
    <property type="entry name" value="PME_inhib"/>
    <property type="match status" value="1"/>
</dbReference>
<keyword evidence="3" id="KW-1185">Reference proteome</keyword>
<feature type="domain" description="Pectinesterase inhibitor" evidence="1">
    <location>
        <begin position="7"/>
        <end position="149"/>
    </location>
</feature>
<accession>A0ABY9DV40</accession>
<dbReference type="InterPro" id="IPR035513">
    <property type="entry name" value="Invertase/methylesterase_inhib"/>
</dbReference>
<sequence length="152" mass="17032">MDSLRVLLKELIQKVCGKTSNRTFCVETLESDPRTPLAYNLASLARIAIELSIANVSHTQALIASKLRSGDTTDPDVKHTLKWCVNWYTEVITLLRSAVMALEVDIKSAHQNIYAAGEYMGYCESNMDYHGVLDSWILTGNQCSDYLLDIED</sequence>
<evidence type="ECO:0000313" key="3">
    <source>
        <dbReference type="Proteomes" id="UP001227230"/>
    </source>
</evidence>
<dbReference type="Pfam" id="PF04043">
    <property type="entry name" value="PMEI"/>
    <property type="match status" value="1"/>
</dbReference>
<name>A0ABY9DV40_VITVI</name>
<dbReference type="Gene3D" id="1.20.140.40">
    <property type="entry name" value="Invertase/pectin methylesterase inhibitor family protein"/>
    <property type="match status" value="1"/>
</dbReference>
<evidence type="ECO:0000313" key="2">
    <source>
        <dbReference type="EMBL" id="WKA10918.1"/>
    </source>
</evidence>